<evidence type="ECO:0000313" key="2">
    <source>
        <dbReference type="EMBL" id="GMA33552.1"/>
    </source>
</evidence>
<sequence>MPAVALPREAMTASTEIQCAAMMPSAAIPVSTSEYRRRSRPVIVRRLRASCPTARQATDAVMRGPGDEDGDVVGSVVRAVVLVGTGRAGGVVTAGR</sequence>
<dbReference type="Proteomes" id="UP001157161">
    <property type="component" value="Unassembled WGS sequence"/>
</dbReference>
<dbReference type="EMBL" id="BSUM01000001">
    <property type="protein sequence ID" value="GMA33552.1"/>
    <property type="molecule type" value="Genomic_DNA"/>
</dbReference>
<protein>
    <submittedName>
        <fullName evidence="1">Uncharacterized protein</fullName>
    </submittedName>
</protein>
<organism evidence="1 3">
    <name type="scientific">Litorihabitans aurantiacus</name>
    <dbReference type="NCBI Taxonomy" id="1930061"/>
    <lineage>
        <taxon>Bacteria</taxon>
        <taxon>Bacillati</taxon>
        <taxon>Actinomycetota</taxon>
        <taxon>Actinomycetes</taxon>
        <taxon>Micrococcales</taxon>
        <taxon>Beutenbergiaceae</taxon>
        <taxon>Litorihabitans</taxon>
    </lineage>
</organism>
<dbReference type="EMBL" id="BSUM01000001">
    <property type="protein sequence ID" value="GMA30054.1"/>
    <property type="molecule type" value="Genomic_DNA"/>
</dbReference>
<evidence type="ECO:0000313" key="1">
    <source>
        <dbReference type="EMBL" id="GMA30054.1"/>
    </source>
</evidence>
<dbReference type="AlphaFoldDB" id="A0AA37UGP9"/>
<comment type="caution">
    <text evidence="1">The sequence shown here is derived from an EMBL/GenBank/DDBJ whole genome shotgun (WGS) entry which is preliminary data.</text>
</comment>
<reference evidence="1" key="2">
    <citation type="submission" date="2023-02" db="EMBL/GenBank/DDBJ databases">
        <authorList>
            <person name="Sun Q."/>
            <person name="Mori K."/>
        </authorList>
    </citation>
    <scope>NUCLEOTIDE SEQUENCE</scope>
    <source>
        <strain evidence="1">NBRC 112290</strain>
    </source>
</reference>
<name>A0AA37UGP9_9MICO</name>
<accession>A0AA37UGP9</accession>
<reference evidence="1" key="1">
    <citation type="journal article" date="2014" name="Int. J. Syst. Evol. Microbiol.">
        <title>Complete genome sequence of Corynebacterium casei LMG S-19264T (=DSM 44701T), isolated from a smear-ripened cheese.</title>
        <authorList>
            <consortium name="US DOE Joint Genome Institute (JGI-PGF)"/>
            <person name="Walter F."/>
            <person name="Albersmeier A."/>
            <person name="Kalinowski J."/>
            <person name="Ruckert C."/>
        </authorList>
    </citation>
    <scope>NUCLEOTIDE SEQUENCE</scope>
    <source>
        <strain evidence="1">NBRC 112290</strain>
    </source>
</reference>
<proteinExistence type="predicted"/>
<evidence type="ECO:0000313" key="3">
    <source>
        <dbReference type="Proteomes" id="UP001157161"/>
    </source>
</evidence>
<keyword evidence="3" id="KW-1185">Reference proteome</keyword>
<gene>
    <name evidence="1" type="ORF">GCM10025875_00460</name>
    <name evidence="2" type="ORF">GCM10025875_35440</name>
</gene>